<evidence type="ECO:0000256" key="4">
    <source>
        <dbReference type="ARBA" id="ARBA00023160"/>
    </source>
</evidence>
<organism evidence="5 6">
    <name type="scientific">Rodentibacter haemolyticus</name>
    <dbReference type="NCBI Taxonomy" id="2778911"/>
    <lineage>
        <taxon>Bacteria</taxon>
        <taxon>Pseudomonadati</taxon>
        <taxon>Pseudomonadota</taxon>
        <taxon>Gammaproteobacteria</taxon>
        <taxon>Pasteurellales</taxon>
        <taxon>Pasteurellaceae</taxon>
        <taxon>Rodentibacter</taxon>
    </lineage>
</organism>
<evidence type="ECO:0000256" key="3">
    <source>
        <dbReference type="ARBA" id="ARBA00023098"/>
    </source>
</evidence>
<dbReference type="InterPro" id="IPR007431">
    <property type="entry name" value="ACP_PD"/>
</dbReference>
<name>A0ABX6V1U9_9PAST</name>
<keyword evidence="4" id="KW-0276">Fatty acid metabolism</keyword>
<dbReference type="EMBL" id="CP063056">
    <property type="protein sequence ID" value="QPB43709.1"/>
    <property type="molecule type" value="Genomic_DNA"/>
</dbReference>
<dbReference type="Proteomes" id="UP000663069">
    <property type="component" value="Chromosome"/>
</dbReference>
<dbReference type="Pfam" id="PF04336">
    <property type="entry name" value="ACP_PD"/>
    <property type="match status" value="1"/>
</dbReference>
<evidence type="ECO:0000256" key="2">
    <source>
        <dbReference type="ARBA" id="ARBA00022801"/>
    </source>
</evidence>
<proteinExistence type="predicted"/>
<evidence type="ECO:0000256" key="1">
    <source>
        <dbReference type="ARBA" id="ARBA00022516"/>
    </source>
</evidence>
<sequence length="169" mass="19625">MEDLAEASHIQNGARLHRFIDSTTDRRENFLNPLLAKDLGRFKGIVSNIVIVHIIAKNFTRLFKQVLVQVEAEILANITQYQPIFPQEFLSLFNWLTQNSALSHYSELDFLTERVFTSMAQRITRGEVLYSAEDVLKKHYAKLEVLAIQEFIYTKDESIRKYLAFNNIG</sequence>
<dbReference type="PANTHER" id="PTHR38764">
    <property type="entry name" value="ACYL CARRIER PROTEIN PHOSPHODIESTERASE"/>
    <property type="match status" value="1"/>
</dbReference>
<protein>
    <submittedName>
        <fullName evidence="5">DUF479 domain-containing protein</fullName>
    </submittedName>
</protein>
<dbReference type="RefSeq" id="WP_194813264.1">
    <property type="nucleotide sequence ID" value="NZ_CP063056.1"/>
</dbReference>
<evidence type="ECO:0000313" key="5">
    <source>
        <dbReference type="EMBL" id="QPB43709.1"/>
    </source>
</evidence>
<keyword evidence="1" id="KW-0444">Lipid biosynthesis</keyword>
<reference evidence="5 6" key="1">
    <citation type="submission" date="2020-10" db="EMBL/GenBank/DDBJ databases">
        <title>Genome Sequencing of Rodentibacter spp. strain DSM111151.</title>
        <authorList>
            <person name="Benga L."/>
            <person name="Lautwein T."/>
        </authorList>
    </citation>
    <scope>NUCLEOTIDE SEQUENCE [LARGE SCALE GENOMIC DNA]</scope>
    <source>
        <strain evidence="5 6">DSM 111151</strain>
    </source>
</reference>
<keyword evidence="3" id="KW-0443">Lipid metabolism</keyword>
<keyword evidence="4" id="KW-0275">Fatty acid biosynthesis</keyword>
<keyword evidence="6" id="KW-1185">Reference proteome</keyword>
<gene>
    <name evidence="5" type="ORF">IHV77_08320</name>
</gene>
<evidence type="ECO:0000313" key="6">
    <source>
        <dbReference type="Proteomes" id="UP000663069"/>
    </source>
</evidence>
<accession>A0ABX6V1U9</accession>
<keyword evidence="2" id="KW-0378">Hydrolase</keyword>
<dbReference type="PANTHER" id="PTHR38764:SF1">
    <property type="entry name" value="ACYL CARRIER PROTEIN PHOSPHODIESTERASE"/>
    <property type="match status" value="1"/>
</dbReference>